<reference evidence="2 3" key="1">
    <citation type="journal article" date="2013" name="Environ. Microbiol.">
        <title>Chloride and organic osmolytes: a hybrid strategy to cope with elevated salinities by the moderately halophilic, chloride-dependent bacterium Halobacillus halophilus.</title>
        <authorList>
            <person name="Saum S.H."/>
            <person name="Pfeiffer F."/>
            <person name="Palm P."/>
            <person name="Rampp M."/>
            <person name="Schuster S.C."/>
            <person name="Muller V."/>
            <person name="Oesterhelt D."/>
        </authorList>
    </citation>
    <scope>NUCLEOTIDE SEQUENCE [LARGE SCALE GENOMIC DNA]</scope>
    <source>
        <strain evidence="3">ATCC 35676 / DSM 2266 / JCM 20832 / KCTC 3685 / LMG 17431 / NBRC 102448 / NCIMB 2269</strain>
    </source>
</reference>
<dbReference type="PATRIC" id="fig|866895.3.peg.1713"/>
<protein>
    <submittedName>
        <fullName evidence="2">Uncharacterized protein</fullName>
    </submittedName>
</protein>
<dbReference type="Proteomes" id="UP000007397">
    <property type="component" value="Chromosome"/>
</dbReference>
<evidence type="ECO:0000313" key="2">
    <source>
        <dbReference type="EMBL" id="CCG45047.1"/>
    </source>
</evidence>
<proteinExistence type="predicted"/>
<keyword evidence="3" id="KW-1185">Reference proteome</keyword>
<accession>I0JLM7</accession>
<gene>
    <name evidence="2" type="ordered locus">HBHAL_2697</name>
</gene>
<keyword evidence="1" id="KW-1133">Transmembrane helix</keyword>
<name>I0JLM7_HALH3</name>
<sequence length="78" mass="9029">MGIFFKQMSESQIKNSRQGIYQGFYVYMMLLLVNVIGDYFFEGPLFSSAFVFWAGIIASSGWAFILDLKDKRRQKKAP</sequence>
<evidence type="ECO:0000313" key="3">
    <source>
        <dbReference type="Proteomes" id="UP000007397"/>
    </source>
</evidence>
<keyword evidence="1" id="KW-0472">Membrane</keyword>
<feature type="transmembrane region" description="Helical" evidence="1">
    <location>
        <begin position="20"/>
        <end position="41"/>
    </location>
</feature>
<dbReference type="HOGENOM" id="CLU_198387_0_0_9"/>
<evidence type="ECO:0000256" key="1">
    <source>
        <dbReference type="SAM" id="Phobius"/>
    </source>
</evidence>
<dbReference type="KEGG" id="hhd:HBHAL_2697"/>
<keyword evidence="1" id="KW-0812">Transmembrane</keyword>
<dbReference type="AlphaFoldDB" id="I0JLM7"/>
<feature type="transmembrane region" description="Helical" evidence="1">
    <location>
        <begin position="47"/>
        <end position="66"/>
    </location>
</feature>
<organism evidence="2 3">
    <name type="scientific">Halobacillus halophilus (strain ATCC 35676 / DSM 2266 / JCM 20832 / KCTC 3685 / LMG 17431 / NBRC 102448 / NCIMB 2269)</name>
    <name type="common">Sporosarcina halophila</name>
    <dbReference type="NCBI Taxonomy" id="866895"/>
    <lineage>
        <taxon>Bacteria</taxon>
        <taxon>Bacillati</taxon>
        <taxon>Bacillota</taxon>
        <taxon>Bacilli</taxon>
        <taxon>Bacillales</taxon>
        <taxon>Bacillaceae</taxon>
        <taxon>Halobacillus</taxon>
    </lineage>
</organism>
<dbReference type="EMBL" id="HE717023">
    <property type="protein sequence ID" value="CCG45047.1"/>
    <property type="molecule type" value="Genomic_DNA"/>
</dbReference>